<accession>A0AAD2CYP1</accession>
<feature type="region of interest" description="Disordered" evidence="2">
    <location>
        <begin position="461"/>
        <end position="483"/>
    </location>
</feature>
<dbReference type="Gene3D" id="1.10.238.10">
    <property type="entry name" value="EF-hand"/>
    <property type="match status" value="1"/>
</dbReference>
<name>A0AAD2CYP1_EUPCR</name>
<dbReference type="PROSITE" id="PS00018">
    <property type="entry name" value="EF_HAND_1"/>
    <property type="match status" value="1"/>
</dbReference>
<feature type="compositionally biased region" description="Basic and acidic residues" evidence="2">
    <location>
        <begin position="46"/>
        <end position="63"/>
    </location>
</feature>
<feature type="domain" description="EF-hand" evidence="3">
    <location>
        <begin position="376"/>
        <end position="411"/>
    </location>
</feature>
<dbReference type="GO" id="GO:0005509">
    <property type="term" value="F:calcium ion binding"/>
    <property type="evidence" value="ECO:0007669"/>
    <property type="project" value="InterPro"/>
</dbReference>
<keyword evidence="5" id="KW-1185">Reference proteome</keyword>
<dbReference type="EMBL" id="CAMPGE010016100">
    <property type="protein sequence ID" value="CAI2374676.1"/>
    <property type="molecule type" value="Genomic_DNA"/>
</dbReference>
<evidence type="ECO:0000256" key="1">
    <source>
        <dbReference type="ARBA" id="ARBA00022837"/>
    </source>
</evidence>
<evidence type="ECO:0000313" key="5">
    <source>
        <dbReference type="Proteomes" id="UP001295684"/>
    </source>
</evidence>
<dbReference type="PROSITE" id="PS50222">
    <property type="entry name" value="EF_HAND_2"/>
    <property type="match status" value="1"/>
</dbReference>
<feature type="region of interest" description="Disordered" evidence="2">
    <location>
        <begin position="14"/>
        <end position="68"/>
    </location>
</feature>
<dbReference type="InterPro" id="IPR002048">
    <property type="entry name" value="EF_hand_dom"/>
</dbReference>
<feature type="compositionally biased region" description="Basic residues" evidence="2">
    <location>
        <begin position="35"/>
        <end position="45"/>
    </location>
</feature>
<evidence type="ECO:0000313" key="4">
    <source>
        <dbReference type="EMBL" id="CAI2374676.1"/>
    </source>
</evidence>
<organism evidence="4 5">
    <name type="scientific">Euplotes crassus</name>
    <dbReference type="NCBI Taxonomy" id="5936"/>
    <lineage>
        <taxon>Eukaryota</taxon>
        <taxon>Sar</taxon>
        <taxon>Alveolata</taxon>
        <taxon>Ciliophora</taxon>
        <taxon>Intramacronucleata</taxon>
        <taxon>Spirotrichea</taxon>
        <taxon>Hypotrichia</taxon>
        <taxon>Euplotida</taxon>
        <taxon>Euplotidae</taxon>
        <taxon>Moneuplotes</taxon>
    </lineage>
</organism>
<dbReference type="AlphaFoldDB" id="A0AAD2CYP1"/>
<dbReference type="Proteomes" id="UP001295684">
    <property type="component" value="Unassembled WGS sequence"/>
</dbReference>
<dbReference type="SUPFAM" id="SSF47473">
    <property type="entry name" value="EF-hand"/>
    <property type="match status" value="1"/>
</dbReference>
<sequence>MPNLLKNIFHKLKSGLEKEQRKLERKAQRSERTSCKKGKPRRDKKKQPEEKSENKQEGNESHEFGTLPEFLNYTQITPSKELLSPIESSEKHTESITRATKTRPENNKFNKLLSLRSSRHALFSRFDKFREEASSKTGSSKPMKYIYKNNTKLINPGARPSLNDVKSARIKTQQKLNQIFTRSDDTSKNALTDLRKGNRPSLGKDTSRGVSYDHIKPQVNSFRSIKRPKPSTEDLYTSPSVKLSSIPSKFYLLKAMERSSQRKHLADDPSDPMRGGIAKNLNHNREQFLRMYQSMKISREQYGIRKEAQHSQEEEKEVTHKIKNLYKKSMKIKQEQYKECLVKPARMPKVPEVLKFNIDQWKKKHENVKSGSNKKNIIKFAEKLFYSWDDDGSGILELEEIADQLISMKLAPDKVFVANLIRSLDPKFLNKADDDLSVNLKDFLKIFKDDRYMDNLKIEEEEEEKNKTDKVNKSPSKEENVVFKSEQKNASTTLPIQKKIDQIDGAKFPKRETVREVLKIPLGMTLPSQAKNLKQSSLVTKHKTQILKIPEKSVEDNNYLNESGKITFASEISHSERGRPITKERKKAASVKKTLGLVEKMEIVKNHWKTLNGGEVEYEIPTKKVAKLLVKLAVPDMETAYKVIRKAQHGSSTSMINYNEFKRIFCKPIFKKELEKMLVDILNFNPQSATSLFKPSRNFSKKEKVTYMPENLPISIRSSTYKRRLLMESLAKIKIPKKFKF</sequence>
<evidence type="ECO:0000259" key="3">
    <source>
        <dbReference type="PROSITE" id="PS50222"/>
    </source>
</evidence>
<dbReference type="InterPro" id="IPR018247">
    <property type="entry name" value="EF_Hand_1_Ca_BS"/>
</dbReference>
<keyword evidence="1" id="KW-0106">Calcium</keyword>
<gene>
    <name evidence="4" type="ORF">ECRASSUSDP1_LOCUS16033</name>
</gene>
<reference evidence="4" key="1">
    <citation type="submission" date="2023-07" db="EMBL/GenBank/DDBJ databases">
        <authorList>
            <consortium name="AG Swart"/>
            <person name="Singh M."/>
            <person name="Singh A."/>
            <person name="Seah K."/>
            <person name="Emmerich C."/>
        </authorList>
    </citation>
    <scope>NUCLEOTIDE SEQUENCE</scope>
    <source>
        <strain evidence="4">DP1</strain>
    </source>
</reference>
<feature type="compositionally biased region" description="Basic and acidic residues" evidence="2">
    <location>
        <begin position="14"/>
        <end position="34"/>
    </location>
</feature>
<comment type="caution">
    <text evidence="4">The sequence shown here is derived from an EMBL/GenBank/DDBJ whole genome shotgun (WGS) entry which is preliminary data.</text>
</comment>
<protein>
    <recommendedName>
        <fullName evidence="3">EF-hand domain-containing protein</fullName>
    </recommendedName>
</protein>
<proteinExistence type="predicted"/>
<feature type="region of interest" description="Disordered" evidence="2">
    <location>
        <begin position="189"/>
        <end position="212"/>
    </location>
</feature>
<evidence type="ECO:0000256" key="2">
    <source>
        <dbReference type="SAM" id="MobiDB-lite"/>
    </source>
</evidence>
<dbReference type="InterPro" id="IPR011992">
    <property type="entry name" value="EF-hand-dom_pair"/>
</dbReference>